<accession>Q12SZ7</accession>
<dbReference type="RefSeq" id="WP_011494598.1">
    <property type="nucleotide sequence ID" value="NC_007954.1"/>
</dbReference>
<dbReference type="InterPro" id="IPR050708">
    <property type="entry name" value="T6SS_VgrG/RHS"/>
</dbReference>
<organism evidence="1 2">
    <name type="scientific">Shewanella denitrificans (strain OS217 / ATCC BAA-1090 / DSM 15013)</name>
    <dbReference type="NCBI Taxonomy" id="318161"/>
    <lineage>
        <taxon>Bacteria</taxon>
        <taxon>Pseudomonadati</taxon>
        <taxon>Pseudomonadota</taxon>
        <taxon>Gammaproteobacteria</taxon>
        <taxon>Alteromonadales</taxon>
        <taxon>Shewanellaceae</taxon>
        <taxon>Shewanella</taxon>
    </lineage>
</organism>
<protein>
    <submittedName>
        <fullName evidence="1">YD repeat</fullName>
    </submittedName>
</protein>
<dbReference type="EMBL" id="CP000302">
    <property type="protein sequence ID" value="ABE53429.1"/>
    <property type="molecule type" value="Genomic_DNA"/>
</dbReference>
<dbReference type="PANTHER" id="PTHR32305">
    <property type="match status" value="1"/>
</dbReference>
<dbReference type="KEGG" id="sdn:Sden_0132"/>
<keyword evidence="2" id="KW-1185">Reference proteome</keyword>
<dbReference type="HOGENOM" id="CLU_001968_0_0_6"/>
<dbReference type="PANTHER" id="PTHR32305:SF15">
    <property type="entry name" value="PROTEIN RHSA-RELATED"/>
    <property type="match status" value="1"/>
</dbReference>
<dbReference type="STRING" id="318161.Sden_0132"/>
<dbReference type="Proteomes" id="UP000001982">
    <property type="component" value="Chromosome"/>
</dbReference>
<dbReference type="OrthoDB" id="9816400at2"/>
<evidence type="ECO:0000313" key="2">
    <source>
        <dbReference type="Proteomes" id="UP000001982"/>
    </source>
</evidence>
<evidence type="ECO:0000313" key="1">
    <source>
        <dbReference type="EMBL" id="ABE53429.1"/>
    </source>
</evidence>
<proteinExistence type="predicted"/>
<gene>
    <name evidence="1" type="ordered locus">Sden_0132</name>
</gene>
<name>Q12SZ7_SHEDO</name>
<dbReference type="eggNOG" id="COG3209">
    <property type="taxonomic scope" value="Bacteria"/>
</dbReference>
<sequence length="1422" mass="159718">MEMIKGFCLFSVFFITFGLNGAEFKEAIKGENEKIHSLESGGTNSALDSFGVRHDINSGQVYLSHTDVDIPGNSKLPVRFTRIRSELEPSRNSGNQMRDWDVDVPVIMMRTVTSRENSYSGNYKYAERWYVYPDNACSENFPIGYNAEEYLGMYRAIKWPTLRVNGISKPLYKIEEGTAPFPADTKFVTKDNWVSKCIFDENNPNKNIGFLVQSPNGDKYTFDVRWRDKDHPYTRYYASKVEDSFGNWVKYEFNNGILKRIESNDGRVITIASSRKGGVYPYIFSDFSGFNIFSIDSITANDKTWSYGYESKKIIISGSLGRVSWSVSDFLNYLTSAKDPEGLTYSYLPSEELVDDTKRIKDTVPFYEVTNPLGAKLRMDFSKYDMCNGVFVELGVMLEFSDCIYNFSGSYSDFDFNLGKKNIPFLSKVKISVSENQSYDWSYKITDGLVNSENAPSRWNWSKSNWWQGPEFRVIKTTSPSGIYQNKYNQRQGKSYGELVESKVYYGNSWSVVSTFVYDDQGMAGNHCPFSEKRCDQIYVVSGNDLDVEKTFRQLSEVKQEQDSVSYSQKFTYDSYHNLSVKEESTSEDESVRYSQYTYHYDPLNWYVGRLKNISISSDNISWSKIYNLNFNDLNLPEEQFSYGKKVMAYSYHPDGNVKKITYTGSNNYVLFDDYFRGEPKKVTMPCSIANACNKVNGSTVNTIVASKEINWDGTIKAEKDFNGNSTAFSYNSIGWLTGVEYSDPKVTKQVITFDKVTNADDGVLGSGIVLGQLRKVITRGNYEQRSYFDGLFRREFTSVKDKSSENSVVYKMFEYDSDNRIVLESFPSAIASNNLGVFTEFDSLGRTESITRTTDNAKLTHEYLAMNQVVVKDPEGNNVTTKYLSYGKPSYDKPILIQANDAEDTVISYSLFDQVDTITQGNITEKRYYDSQNKLCKQVRPETGQTAFKYNSQNQLVWRAEATAGDLNACDADSVLESHKTRLNYDNLGQLRTEVFPDNTPSKTYSYDANGNLIFLQAGSVSWNYLYDSQNRLKNEILSLDGKSFELDWTYDGLGSASSLKYPSGIIIDYAPNALGQPTKAGSYASNVSYHANGQIKQFTYGNGIVRNVTLDSTGRMDLLKDSKSGVLKTSLAPSYDYNDNLASLIDGVDTANNISNLAYDGLDRLKSADGRWGKGSYSYDGLGNITSRSISGAAINYSYDNLNRLNKLNGAYGYSYQYDSRGNVSHNGRYGLTFNRANQVSEAKGIPYVYDGHNRRVKQTKPEGSHYSVYSSAGQLLHRKVEHGSHTDSVYLGKQLIAEVENGDSSLVTSDPSVAKPSINFNITQYTVGSSCPPKMVCATNGITYHNIRWTTENATSCTGNVVRNPDAFPLGSISISGTASKLSYPANGTVYTINLTCVGAGGQSTAQRILSGVGLPNEM</sequence>
<reference evidence="1 2" key="1">
    <citation type="submission" date="2006-03" db="EMBL/GenBank/DDBJ databases">
        <title>Complete sequence of Shewanella denitrificans OS217.</title>
        <authorList>
            <consortium name="US DOE Joint Genome Institute"/>
            <person name="Copeland A."/>
            <person name="Lucas S."/>
            <person name="Lapidus A."/>
            <person name="Barry K."/>
            <person name="Detter J.C."/>
            <person name="Glavina del Rio T."/>
            <person name="Hammon N."/>
            <person name="Israni S."/>
            <person name="Dalin E."/>
            <person name="Tice H."/>
            <person name="Pitluck S."/>
            <person name="Brettin T."/>
            <person name="Bruce D."/>
            <person name="Han C."/>
            <person name="Tapia R."/>
            <person name="Gilna P."/>
            <person name="Kiss H."/>
            <person name="Schmutz J."/>
            <person name="Larimer F."/>
            <person name="Land M."/>
            <person name="Hauser L."/>
            <person name="Kyrpides N."/>
            <person name="Lykidis A."/>
            <person name="Richardson P."/>
        </authorList>
    </citation>
    <scope>NUCLEOTIDE SEQUENCE [LARGE SCALE GENOMIC DNA]</scope>
    <source>
        <strain evidence="2">OS217 / ATCC BAA-1090 / DSM 15013</strain>
    </source>
</reference>
<dbReference type="Gene3D" id="2.180.10.10">
    <property type="entry name" value="RHS repeat-associated core"/>
    <property type="match status" value="3"/>
</dbReference>